<name>A0AA36AWA2_OCTVU</name>
<organism evidence="1 2">
    <name type="scientific">Octopus vulgaris</name>
    <name type="common">Common octopus</name>
    <dbReference type="NCBI Taxonomy" id="6645"/>
    <lineage>
        <taxon>Eukaryota</taxon>
        <taxon>Metazoa</taxon>
        <taxon>Spiralia</taxon>
        <taxon>Lophotrochozoa</taxon>
        <taxon>Mollusca</taxon>
        <taxon>Cephalopoda</taxon>
        <taxon>Coleoidea</taxon>
        <taxon>Octopodiformes</taxon>
        <taxon>Octopoda</taxon>
        <taxon>Incirrata</taxon>
        <taxon>Octopodidae</taxon>
        <taxon>Octopus</taxon>
    </lineage>
</organism>
<sequence length="146" mass="16332">MASYQVSYKIAKSKKPHTIGEELIKACALDMATFILRKEARKKLELVPLSNNVIQRRIGDLSSDILCQVISYVKISPLKISLQLYETTDVSSRKQLIALSITFGEIRTTVTFGDHCKAAGLTTFLVLLFGVSTKRLLPFPTLEQRT</sequence>
<protein>
    <submittedName>
        <fullName evidence="1">Uncharacterized protein</fullName>
    </submittedName>
</protein>
<dbReference type="Proteomes" id="UP001162480">
    <property type="component" value="Chromosome 5"/>
</dbReference>
<reference evidence="1" key="1">
    <citation type="submission" date="2023-08" db="EMBL/GenBank/DDBJ databases">
        <authorList>
            <person name="Alioto T."/>
            <person name="Alioto T."/>
            <person name="Gomez Garrido J."/>
        </authorList>
    </citation>
    <scope>NUCLEOTIDE SEQUENCE</scope>
</reference>
<evidence type="ECO:0000313" key="1">
    <source>
        <dbReference type="EMBL" id="CAI9723498.1"/>
    </source>
</evidence>
<keyword evidence="2" id="KW-1185">Reference proteome</keyword>
<gene>
    <name evidence="1" type="ORF">OCTVUL_1B023897</name>
</gene>
<dbReference type="PANTHER" id="PTHR45913:SF22">
    <property type="entry name" value="SCAN BOX DOMAIN-CONTAINING PROTEIN"/>
    <property type="match status" value="1"/>
</dbReference>
<evidence type="ECO:0000313" key="2">
    <source>
        <dbReference type="Proteomes" id="UP001162480"/>
    </source>
</evidence>
<dbReference type="AlphaFoldDB" id="A0AA36AWA2"/>
<accession>A0AA36AWA2</accession>
<dbReference type="EMBL" id="OX597818">
    <property type="protein sequence ID" value="CAI9723498.1"/>
    <property type="molecule type" value="Genomic_DNA"/>
</dbReference>
<proteinExistence type="predicted"/>
<dbReference type="PANTHER" id="PTHR45913">
    <property type="entry name" value="EPM2A-INTERACTING PROTEIN 1"/>
    <property type="match status" value="1"/>
</dbReference>